<dbReference type="Gene3D" id="3.60.15.10">
    <property type="entry name" value="Ribonuclease Z/Hydroxyacylglutathione hydrolase-like"/>
    <property type="match status" value="1"/>
</dbReference>
<dbReference type="PANTHER" id="PTHR42951:SF15">
    <property type="entry name" value="METALLO-BETA-LACTAMASE SUPERFAMILY PROTEIN"/>
    <property type="match status" value="1"/>
</dbReference>
<dbReference type="InterPro" id="IPR001279">
    <property type="entry name" value="Metallo-B-lactamas"/>
</dbReference>
<sequence>MQDEDDAGVHTLPITIEYGGRELTVTPVLVETNRGLVLCDVGPQGAVDGLETHLRSLGYDLEDIWLVVLTHHDGDHAGGLSELKERVDAVVATHHAEAPYVAGEREPIKGDGDRYPPVAVDIELADGVRIPTVAGPMEVVATPGHAPGHLSLYFPDGNLLVAGDALVADGGEPLAGPKPQFTPDMDRAIESVGTLAELEVDHTLCYHGGYVPEGSDRIREIYEQLRE</sequence>
<dbReference type="SUPFAM" id="SSF56281">
    <property type="entry name" value="Metallo-hydrolase/oxidoreductase"/>
    <property type="match status" value="1"/>
</dbReference>
<protein>
    <submittedName>
        <fullName evidence="2">MBL fold metallo-hydrolase</fullName>
    </submittedName>
</protein>
<reference evidence="2 3" key="1">
    <citation type="journal article" date="2019" name="Int. J. Syst. Evol. Microbiol.">
        <title>The Global Catalogue of Microorganisms (GCM) 10K type strain sequencing project: providing services to taxonomists for standard genome sequencing and annotation.</title>
        <authorList>
            <consortium name="The Broad Institute Genomics Platform"/>
            <consortium name="The Broad Institute Genome Sequencing Center for Infectious Disease"/>
            <person name="Wu L."/>
            <person name="Ma J."/>
        </authorList>
    </citation>
    <scope>NUCLEOTIDE SEQUENCE [LARGE SCALE GENOMIC DNA]</scope>
    <source>
        <strain evidence="2 3">CGMCC 1.12230</strain>
    </source>
</reference>
<dbReference type="PANTHER" id="PTHR42951">
    <property type="entry name" value="METALLO-BETA-LACTAMASE DOMAIN-CONTAINING"/>
    <property type="match status" value="1"/>
</dbReference>
<proteinExistence type="predicted"/>
<evidence type="ECO:0000259" key="1">
    <source>
        <dbReference type="SMART" id="SM00849"/>
    </source>
</evidence>
<dbReference type="Pfam" id="PF00753">
    <property type="entry name" value="Lactamase_B"/>
    <property type="match status" value="1"/>
</dbReference>
<keyword evidence="3" id="KW-1185">Reference proteome</keyword>
<dbReference type="CDD" id="cd07721">
    <property type="entry name" value="yflN-like_MBL-fold"/>
    <property type="match status" value="1"/>
</dbReference>
<evidence type="ECO:0000313" key="2">
    <source>
        <dbReference type="EMBL" id="MFD1564211.1"/>
    </source>
</evidence>
<gene>
    <name evidence="2" type="ORF">ACFR99_11700</name>
</gene>
<dbReference type="AlphaFoldDB" id="A0ABD6BGX0"/>
<feature type="domain" description="Metallo-beta-lactamase" evidence="1">
    <location>
        <begin position="24"/>
        <end position="207"/>
    </location>
</feature>
<organism evidence="2 3">
    <name type="scientific">Haloarchaeobius amylolyticus</name>
    <dbReference type="NCBI Taxonomy" id="1198296"/>
    <lineage>
        <taxon>Archaea</taxon>
        <taxon>Methanobacteriati</taxon>
        <taxon>Methanobacteriota</taxon>
        <taxon>Stenosarchaea group</taxon>
        <taxon>Halobacteria</taxon>
        <taxon>Halobacteriales</taxon>
        <taxon>Halorubellaceae</taxon>
        <taxon>Haloarchaeobius</taxon>
    </lineage>
</organism>
<dbReference type="InterPro" id="IPR050855">
    <property type="entry name" value="NDM-1-like"/>
</dbReference>
<name>A0ABD6BGX0_9EURY</name>
<dbReference type="RefSeq" id="WP_390287549.1">
    <property type="nucleotide sequence ID" value="NZ_JBHUDI010000006.1"/>
</dbReference>
<dbReference type="SMART" id="SM00849">
    <property type="entry name" value="Lactamase_B"/>
    <property type="match status" value="1"/>
</dbReference>
<comment type="caution">
    <text evidence="2">The sequence shown here is derived from an EMBL/GenBank/DDBJ whole genome shotgun (WGS) entry which is preliminary data.</text>
</comment>
<accession>A0ABD6BGX0</accession>
<evidence type="ECO:0000313" key="3">
    <source>
        <dbReference type="Proteomes" id="UP001597076"/>
    </source>
</evidence>
<dbReference type="Proteomes" id="UP001597076">
    <property type="component" value="Unassembled WGS sequence"/>
</dbReference>
<dbReference type="InterPro" id="IPR036866">
    <property type="entry name" value="RibonucZ/Hydroxyglut_hydro"/>
</dbReference>
<dbReference type="EMBL" id="JBHUDI010000006">
    <property type="protein sequence ID" value="MFD1564211.1"/>
    <property type="molecule type" value="Genomic_DNA"/>
</dbReference>